<dbReference type="InterPro" id="IPR001633">
    <property type="entry name" value="EAL_dom"/>
</dbReference>
<dbReference type="SUPFAM" id="SSF55073">
    <property type="entry name" value="Nucleotide cyclase"/>
    <property type="match status" value="1"/>
</dbReference>
<evidence type="ECO:0000259" key="3">
    <source>
        <dbReference type="PROSITE" id="PS50887"/>
    </source>
</evidence>
<dbReference type="CDD" id="cd00130">
    <property type="entry name" value="PAS"/>
    <property type="match status" value="1"/>
</dbReference>
<dbReference type="InterPro" id="IPR043128">
    <property type="entry name" value="Rev_trsase/Diguanyl_cyclase"/>
</dbReference>
<dbReference type="InterPro" id="IPR035919">
    <property type="entry name" value="EAL_sf"/>
</dbReference>
<sequence length="576" mass="65143">MPDKTVLIDEAQFYSELLRAYFDSTQDSIFVLCDEMKFLTCNKTTEHWLGYTEHELTLHNERVPITQLLGESYDANIFNKLFDQALKGEATSFETCIYPPLGEERWIEINLSRVNIENGDMVIAVARDISERKKHLATIEYQSHFDELTCLPNRSFVLEYLNEFQLNKNIESSSLVLLILDLDRFKEVNESLGYKLGDVILQEVALRLSRVADDASGEFVARLNGDEFAIVFPGTELSQSQITTQMIRQIVSQPFIIQARKISLESTIGVAALPDHTDDSNELLQFAEAAMHNAKSQKIGISVYDRELTDASSERLQLLTDFREALKKSHISTYYQPIVNMQNRSLHVETLARWNHPQRGNISPDVFIPLAEETGDIHKLTSKIMASAFRDCVALLNKKLIVNLSINISAYSLANAKFPAEIKTFLEKYNIPPASITLELTESAMMSSLPETQKTIAMLHEMGLAFSIDDFGTGYSSLSKLKRMPLKELKIDKSFITDIEQSKNDLAITNAAIQMAHGLGMDVIAEGIESEQIWNRLKQMGCDYGQGFWIAKPMPVSELLLWINNHHDLLKGTSIN</sequence>
<dbReference type="NCBIfam" id="TIGR00254">
    <property type="entry name" value="GGDEF"/>
    <property type="match status" value="1"/>
</dbReference>
<dbReference type="CDD" id="cd01949">
    <property type="entry name" value="GGDEF"/>
    <property type="match status" value="1"/>
</dbReference>
<dbReference type="InterPro" id="IPR035965">
    <property type="entry name" value="PAS-like_dom_sf"/>
</dbReference>
<feature type="domain" description="PAS" evidence="1">
    <location>
        <begin position="14"/>
        <end position="89"/>
    </location>
</feature>
<protein>
    <submittedName>
        <fullName evidence="4">Diguanylate cyclase/phosphodiesterase (GGDEF &amp; EAL domains) with PAS/PAC sensor(S)</fullName>
    </submittedName>
</protein>
<dbReference type="CDD" id="cd01948">
    <property type="entry name" value="EAL"/>
    <property type="match status" value="1"/>
</dbReference>
<dbReference type="InterPro" id="IPR000014">
    <property type="entry name" value="PAS"/>
</dbReference>
<proteinExistence type="predicted"/>
<dbReference type="InterPro" id="IPR013656">
    <property type="entry name" value="PAS_4"/>
</dbReference>
<accession>A0A3B0WEG7</accession>
<feature type="domain" description="EAL" evidence="2">
    <location>
        <begin position="315"/>
        <end position="567"/>
    </location>
</feature>
<evidence type="ECO:0000259" key="2">
    <source>
        <dbReference type="PROSITE" id="PS50883"/>
    </source>
</evidence>
<dbReference type="InterPro" id="IPR052155">
    <property type="entry name" value="Biofilm_reg_signaling"/>
</dbReference>
<dbReference type="InterPro" id="IPR029787">
    <property type="entry name" value="Nucleotide_cyclase"/>
</dbReference>
<dbReference type="SUPFAM" id="SSF55785">
    <property type="entry name" value="PYP-like sensor domain (PAS domain)"/>
    <property type="match status" value="1"/>
</dbReference>
<dbReference type="PANTHER" id="PTHR44757">
    <property type="entry name" value="DIGUANYLATE CYCLASE DGCP"/>
    <property type="match status" value="1"/>
</dbReference>
<dbReference type="AlphaFoldDB" id="A0A3B0WEG7"/>
<evidence type="ECO:0000259" key="1">
    <source>
        <dbReference type="PROSITE" id="PS50112"/>
    </source>
</evidence>
<dbReference type="SMART" id="SM00052">
    <property type="entry name" value="EAL"/>
    <property type="match status" value="1"/>
</dbReference>
<dbReference type="Gene3D" id="3.20.20.450">
    <property type="entry name" value="EAL domain"/>
    <property type="match status" value="1"/>
</dbReference>
<dbReference type="PROSITE" id="PS50883">
    <property type="entry name" value="EAL"/>
    <property type="match status" value="1"/>
</dbReference>
<dbReference type="EMBL" id="UOFD01000018">
    <property type="protein sequence ID" value="VAW50820.1"/>
    <property type="molecule type" value="Genomic_DNA"/>
</dbReference>
<dbReference type="Pfam" id="PF00990">
    <property type="entry name" value="GGDEF"/>
    <property type="match status" value="1"/>
</dbReference>
<dbReference type="SMART" id="SM00267">
    <property type="entry name" value="GGDEF"/>
    <property type="match status" value="1"/>
</dbReference>
<evidence type="ECO:0000313" key="4">
    <source>
        <dbReference type="EMBL" id="VAW50820.1"/>
    </source>
</evidence>
<dbReference type="PANTHER" id="PTHR44757:SF2">
    <property type="entry name" value="BIOFILM ARCHITECTURE MAINTENANCE PROTEIN MBAA"/>
    <property type="match status" value="1"/>
</dbReference>
<dbReference type="PROSITE" id="PS50887">
    <property type="entry name" value="GGDEF"/>
    <property type="match status" value="1"/>
</dbReference>
<dbReference type="PROSITE" id="PS50112">
    <property type="entry name" value="PAS"/>
    <property type="match status" value="1"/>
</dbReference>
<dbReference type="Pfam" id="PF08448">
    <property type="entry name" value="PAS_4"/>
    <property type="match status" value="1"/>
</dbReference>
<gene>
    <name evidence="4" type="ORF">MNBD_GAMMA06-438</name>
</gene>
<feature type="domain" description="GGDEF" evidence="3">
    <location>
        <begin position="173"/>
        <end position="306"/>
    </location>
</feature>
<dbReference type="Pfam" id="PF00563">
    <property type="entry name" value="EAL"/>
    <property type="match status" value="1"/>
</dbReference>
<organism evidence="4">
    <name type="scientific">hydrothermal vent metagenome</name>
    <dbReference type="NCBI Taxonomy" id="652676"/>
    <lineage>
        <taxon>unclassified sequences</taxon>
        <taxon>metagenomes</taxon>
        <taxon>ecological metagenomes</taxon>
    </lineage>
</organism>
<dbReference type="InterPro" id="IPR000160">
    <property type="entry name" value="GGDEF_dom"/>
</dbReference>
<reference evidence="4" key="1">
    <citation type="submission" date="2018-06" db="EMBL/GenBank/DDBJ databases">
        <authorList>
            <person name="Zhirakovskaya E."/>
        </authorList>
    </citation>
    <scope>NUCLEOTIDE SEQUENCE</scope>
</reference>
<dbReference type="Gene3D" id="3.30.450.20">
    <property type="entry name" value="PAS domain"/>
    <property type="match status" value="1"/>
</dbReference>
<dbReference type="Gene3D" id="3.30.70.270">
    <property type="match status" value="1"/>
</dbReference>
<name>A0A3B0WEG7_9ZZZZ</name>
<dbReference type="NCBIfam" id="TIGR00229">
    <property type="entry name" value="sensory_box"/>
    <property type="match status" value="1"/>
</dbReference>
<dbReference type="SUPFAM" id="SSF141868">
    <property type="entry name" value="EAL domain-like"/>
    <property type="match status" value="1"/>
</dbReference>